<protein>
    <recommendedName>
        <fullName evidence="2">Pyrroline-5-carboxylate reductase catalytic N-terminal domain-containing protein</fullName>
    </recommendedName>
</protein>
<dbReference type="AlphaFoldDB" id="A0A0M4CZY9"/>
<dbReference type="KEGG" id="cdx:CDES_12755"/>
<keyword evidence="1" id="KW-0560">Oxidoreductase</keyword>
<dbReference type="GO" id="GO:0015677">
    <property type="term" value="P:copper ion import"/>
    <property type="evidence" value="ECO:0007669"/>
    <property type="project" value="TreeGrafter"/>
</dbReference>
<dbReference type="PANTHER" id="PTHR14239:SF0">
    <property type="entry name" value="F420-DEPENDENT NADP REDUCTASE"/>
    <property type="match status" value="1"/>
</dbReference>
<dbReference type="InterPro" id="IPR036291">
    <property type="entry name" value="NAD(P)-bd_dom_sf"/>
</dbReference>
<dbReference type="PATRIC" id="fig|931089.4.peg.2582"/>
<dbReference type="STRING" id="931089.CDES_12755"/>
<evidence type="ECO:0000313" key="4">
    <source>
        <dbReference type="Proteomes" id="UP000068067"/>
    </source>
</evidence>
<dbReference type="Gene3D" id="3.40.50.720">
    <property type="entry name" value="NAD(P)-binding Rossmann-like Domain"/>
    <property type="match status" value="1"/>
</dbReference>
<organism evidence="3 4">
    <name type="scientific">Corynebacterium deserti GIMN1.010</name>
    <dbReference type="NCBI Taxonomy" id="931089"/>
    <lineage>
        <taxon>Bacteria</taxon>
        <taxon>Bacillati</taxon>
        <taxon>Actinomycetota</taxon>
        <taxon>Actinomycetes</taxon>
        <taxon>Mycobacteriales</taxon>
        <taxon>Corynebacteriaceae</taxon>
        <taxon>Corynebacterium</taxon>
    </lineage>
</organism>
<dbReference type="SUPFAM" id="SSF51735">
    <property type="entry name" value="NAD(P)-binding Rossmann-fold domains"/>
    <property type="match status" value="1"/>
</dbReference>
<accession>A0A0M4CZY9</accession>
<name>A0A0M4CZY9_9CORY</name>
<dbReference type="Proteomes" id="UP000068067">
    <property type="component" value="Chromosome"/>
</dbReference>
<dbReference type="GO" id="GO:0005886">
    <property type="term" value="C:plasma membrane"/>
    <property type="evidence" value="ECO:0007669"/>
    <property type="project" value="TreeGrafter"/>
</dbReference>
<sequence length="210" mass="22167">MTSSQPTIAILGAGRVGSSLARSFVNAGYTVNVAGSGAVDKIALTAEILMPGARPMVAADAVKDADVVILAVPLHKFRGVDKDMLTGKIVIDTMNHWVPVNGEMEEFDLDPRSTSEIIAEHFPGARVVKSLNHIGYHEIEQDAHTGRAVAYATDDAEAGAVVAHMIDRIGFTPINIGALSHGRVLEPGQKAFGAQLHEGFDFGDLADQAS</sequence>
<dbReference type="GO" id="GO:0052851">
    <property type="term" value="F:ferric-chelate reductase (NADPH) activity"/>
    <property type="evidence" value="ECO:0007669"/>
    <property type="project" value="TreeGrafter"/>
</dbReference>
<reference evidence="3 4" key="1">
    <citation type="submission" date="2014-08" db="EMBL/GenBank/DDBJ databases">
        <title>Complete genome sequence of Corynebacterium deserti GIMN1.010 (=DSM 45689), isolated from desert sand in western China.</title>
        <authorList>
            <person name="Ruckert C."/>
            <person name="Albersmeier A."/>
            <person name="Kalinowski J."/>
        </authorList>
    </citation>
    <scope>NUCLEOTIDE SEQUENCE [LARGE SCALE GENOMIC DNA]</scope>
    <source>
        <strain evidence="3 4">GIMN1.010</strain>
    </source>
</reference>
<dbReference type="RefSeq" id="WP_053545783.1">
    <property type="nucleotide sequence ID" value="NZ_CP009220.1"/>
</dbReference>
<dbReference type="InterPro" id="IPR028939">
    <property type="entry name" value="P5C_Rdtase_cat_N"/>
</dbReference>
<dbReference type="EMBL" id="CP009220">
    <property type="protein sequence ID" value="ALC06895.1"/>
    <property type="molecule type" value="Genomic_DNA"/>
</dbReference>
<feature type="domain" description="Pyrroline-5-carboxylate reductase catalytic N-terminal" evidence="2">
    <location>
        <begin position="7"/>
        <end position="96"/>
    </location>
</feature>
<evidence type="ECO:0000259" key="2">
    <source>
        <dbReference type="Pfam" id="PF03807"/>
    </source>
</evidence>
<gene>
    <name evidence="3" type="ORF">CDES_12755</name>
</gene>
<dbReference type="PANTHER" id="PTHR14239">
    <property type="entry name" value="DUDULIN-RELATED"/>
    <property type="match status" value="1"/>
</dbReference>
<dbReference type="OrthoDB" id="1523398at2"/>
<evidence type="ECO:0000313" key="3">
    <source>
        <dbReference type="EMBL" id="ALC06895.1"/>
    </source>
</evidence>
<keyword evidence="4" id="KW-1185">Reference proteome</keyword>
<dbReference type="GO" id="GO:0008823">
    <property type="term" value="F:cupric reductase (NADH) activity"/>
    <property type="evidence" value="ECO:0007669"/>
    <property type="project" value="TreeGrafter"/>
</dbReference>
<proteinExistence type="predicted"/>
<dbReference type="Pfam" id="PF03807">
    <property type="entry name" value="F420_oxidored"/>
    <property type="match status" value="1"/>
</dbReference>
<dbReference type="InterPro" id="IPR051267">
    <property type="entry name" value="STEAP_metalloreductase"/>
</dbReference>
<evidence type="ECO:0000256" key="1">
    <source>
        <dbReference type="ARBA" id="ARBA00023002"/>
    </source>
</evidence>